<keyword evidence="6" id="KW-0414">Isoprene biosynthesis</keyword>
<sequence>MNIATRLPASDFLHHCRAEIDQKLANYMDQAGASQRLQDTMRYGLLGGGKRIRPALCLAAAEAVGGQRQIALAPACALEMIHAYSLMHDDLPAMDDDDLRRGRATAHIAFDESSAILAGDALQAEAFRVLATAPRLSAEVKLAMIKALANACGANGMVGGQAIDLESVARTLTLEQLENMHRHKTGALIEASVHLGALAGGVKDAALLDALARYARALGLAFQVQDDLLDIEGDTEVIGKTQGSDIARGKPTYPALLGPQGAREHLARLLAEAHDSLKGLGIQADALHAMADYIVARSH</sequence>
<gene>
    <name evidence="8" type="ORF">ABA45_04130</name>
</gene>
<evidence type="ECO:0000256" key="6">
    <source>
        <dbReference type="ARBA" id="ARBA00023229"/>
    </source>
</evidence>
<dbReference type="GO" id="GO:0005737">
    <property type="term" value="C:cytoplasm"/>
    <property type="evidence" value="ECO:0007669"/>
    <property type="project" value="UniProtKB-ARBA"/>
</dbReference>
<evidence type="ECO:0000256" key="5">
    <source>
        <dbReference type="ARBA" id="ARBA00022842"/>
    </source>
</evidence>
<dbReference type="PROSITE" id="PS00444">
    <property type="entry name" value="POLYPRENYL_SYNTHASE_2"/>
    <property type="match status" value="1"/>
</dbReference>
<dbReference type="PANTHER" id="PTHR43281:SF1">
    <property type="entry name" value="FARNESYL DIPHOSPHATE SYNTHASE"/>
    <property type="match status" value="1"/>
</dbReference>
<dbReference type="InterPro" id="IPR008949">
    <property type="entry name" value="Isoprenoid_synthase_dom_sf"/>
</dbReference>
<evidence type="ECO:0000256" key="2">
    <source>
        <dbReference type="ARBA" id="ARBA00006706"/>
    </source>
</evidence>
<reference evidence="8 9" key="1">
    <citation type="submission" date="2015-05" db="EMBL/GenBank/DDBJ databases">
        <title>Complete genome of Marinobacter psychrophilus strain 20041T isolated from sea-ice of the Canadian Basin.</title>
        <authorList>
            <person name="Song L."/>
            <person name="Ren L."/>
            <person name="Yu Y."/>
            <person name="Wang X."/>
        </authorList>
    </citation>
    <scope>NUCLEOTIDE SEQUENCE [LARGE SCALE GENOMIC DNA]</scope>
    <source>
        <strain evidence="8 9">20041</strain>
    </source>
</reference>
<dbReference type="FunFam" id="1.10.600.10:FF:000001">
    <property type="entry name" value="Geranylgeranyl diphosphate synthase"/>
    <property type="match status" value="1"/>
</dbReference>
<keyword evidence="9" id="KW-1185">Reference proteome</keyword>
<dbReference type="SFLD" id="SFLDS00005">
    <property type="entry name" value="Isoprenoid_Synthase_Type_I"/>
    <property type="match status" value="1"/>
</dbReference>
<comment type="similarity">
    <text evidence="2 7">Belongs to the FPP/GGPP synthase family.</text>
</comment>
<dbReference type="GO" id="GO:0046872">
    <property type="term" value="F:metal ion binding"/>
    <property type="evidence" value="ECO:0007669"/>
    <property type="project" value="UniProtKB-KW"/>
</dbReference>
<dbReference type="PATRIC" id="fig|330734.3.peg.884"/>
<evidence type="ECO:0000256" key="1">
    <source>
        <dbReference type="ARBA" id="ARBA00001946"/>
    </source>
</evidence>
<dbReference type="GO" id="GO:0004659">
    <property type="term" value="F:prenyltransferase activity"/>
    <property type="evidence" value="ECO:0007669"/>
    <property type="project" value="InterPro"/>
</dbReference>
<dbReference type="Proteomes" id="UP000036406">
    <property type="component" value="Chromosome"/>
</dbReference>
<dbReference type="PANTHER" id="PTHR43281">
    <property type="entry name" value="FARNESYL DIPHOSPHATE SYNTHASE"/>
    <property type="match status" value="1"/>
</dbReference>
<dbReference type="GO" id="GO:0016114">
    <property type="term" value="P:terpenoid biosynthetic process"/>
    <property type="evidence" value="ECO:0007669"/>
    <property type="project" value="UniProtKB-ARBA"/>
</dbReference>
<dbReference type="InterPro" id="IPR033749">
    <property type="entry name" value="Polyprenyl_synt_CS"/>
</dbReference>
<dbReference type="AlphaFoldDB" id="A0A0H4I268"/>
<dbReference type="STRING" id="330734.ABA45_04130"/>
<dbReference type="EMBL" id="CP011494">
    <property type="protein sequence ID" value="AKO51710.1"/>
    <property type="molecule type" value="Genomic_DNA"/>
</dbReference>
<proteinExistence type="inferred from homology"/>
<dbReference type="KEGG" id="mpq:ABA45_04130"/>
<evidence type="ECO:0000313" key="8">
    <source>
        <dbReference type="EMBL" id="AKO51710.1"/>
    </source>
</evidence>
<accession>A0A0H4I268</accession>
<name>A0A0H4I268_9GAMM</name>
<evidence type="ECO:0000256" key="3">
    <source>
        <dbReference type="ARBA" id="ARBA00022679"/>
    </source>
</evidence>
<evidence type="ECO:0000256" key="7">
    <source>
        <dbReference type="RuleBase" id="RU004466"/>
    </source>
</evidence>
<keyword evidence="3 7" id="KW-0808">Transferase</keyword>
<dbReference type="PROSITE" id="PS00723">
    <property type="entry name" value="POLYPRENYL_SYNTHASE_1"/>
    <property type="match status" value="1"/>
</dbReference>
<dbReference type="NCBIfam" id="NF045485">
    <property type="entry name" value="FPPsyn"/>
    <property type="match status" value="1"/>
</dbReference>
<evidence type="ECO:0000256" key="4">
    <source>
        <dbReference type="ARBA" id="ARBA00022723"/>
    </source>
</evidence>
<dbReference type="SUPFAM" id="SSF48576">
    <property type="entry name" value="Terpenoid synthases"/>
    <property type="match status" value="1"/>
</dbReference>
<dbReference type="CDD" id="cd00685">
    <property type="entry name" value="Trans_IPPS_HT"/>
    <property type="match status" value="1"/>
</dbReference>
<dbReference type="InterPro" id="IPR053378">
    <property type="entry name" value="Prenyl_diphosphate_synthase"/>
</dbReference>
<evidence type="ECO:0000313" key="9">
    <source>
        <dbReference type="Proteomes" id="UP000036406"/>
    </source>
</evidence>
<protein>
    <submittedName>
        <fullName evidence="8">Geranyl transferase</fullName>
    </submittedName>
</protein>
<organism evidence="8 9">
    <name type="scientific">Marinobacter psychrophilus</name>
    <dbReference type="NCBI Taxonomy" id="330734"/>
    <lineage>
        <taxon>Bacteria</taxon>
        <taxon>Pseudomonadati</taxon>
        <taxon>Pseudomonadota</taxon>
        <taxon>Gammaproteobacteria</taxon>
        <taxon>Pseudomonadales</taxon>
        <taxon>Marinobacteraceae</taxon>
        <taxon>Marinobacter</taxon>
    </lineage>
</organism>
<keyword evidence="5" id="KW-0460">Magnesium</keyword>
<dbReference type="InterPro" id="IPR000092">
    <property type="entry name" value="Polyprenyl_synt"/>
</dbReference>
<dbReference type="GO" id="GO:0008654">
    <property type="term" value="P:phospholipid biosynthetic process"/>
    <property type="evidence" value="ECO:0007669"/>
    <property type="project" value="UniProtKB-ARBA"/>
</dbReference>
<dbReference type="Gene3D" id="1.10.600.10">
    <property type="entry name" value="Farnesyl Diphosphate Synthase"/>
    <property type="match status" value="1"/>
</dbReference>
<dbReference type="SFLD" id="SFLDG01017">
    <property type="entry name" value="Polyprenyl_Transferase_Like"/>
    <property type="match status" value="1"/>
</dbReference>
<dbReference type="RefSeq" id="WP_048384431.1">
    <property type="nucleotide sequence ID" value="NZ_CP011494.1"/>
</dbReference>
<dbReference type="Pfam" id="PF00348">
    <property type="entry name" value="polyprenyl_synt"/>
    <property type="match status" value="1"/>
</dbReference>
<keyword evidence="4" id="KW-0479">Metal-binding</keyword>
<comment type="cofactor">
    <cofactor evidence="1">
        <name>Mg(2+)</name>
        <dbReference type="ChEBI" id="CHEBI:18420"/>
    </cofactor>
</comment>